<gene>
    <name evidence="2" type="ORF">I6N96_13340</name>
</gene>
<reference evidence="2 3" key="1">
    <citation type="submission" date="2020-12" db="EMBL/GenBank/DDBJ databases">
        <title>Vagococcus allomyrinae sp. nov. and Enterococcus lavae sp. nov., isolated from the larvae of Allomyrina dichotoma.</title>
        <authorList>
            <person name="Lee S.D."/>
        </authorList>
    </citation>
    <scope>NUCLEOTIDE SEQUENCE [LARGE SCALE GENOMIC DNA]</scope>
    <source>
        <strain evidence="2 3">BWM-S5</strain>
    </source>
</reference>
<organism evidence="2 3">
    <name type="scientific">Enterococcus larvae</name>
    <dbReference type="NCBI Taxonomy" id="2794352"/>
    <lineage>
        <taxon>Bacteria</taxon>
        <taxon>Bacillati</taxon>
        <taxon>Bacillota</taxon>
        <taxon>Bacilli</taxon>
        <taxon>Lactobacillales</taxon>
        <taxon>Enterococcaceae</taxon>
        <taxon>Enterococcus</taxon>
    </lineage>
</organism>
<name>A0ABS4CMC4_9ENTE</name>
<keyword evidence="3" id="KW-1185">Reference proteome</keyword>
<accession>A0ABS4CMC4</accession>
<keyword evidence="1" id="KW-0812">Transmembrane</keyword>
<sequence>MSELYGLRSSRHLKKMMKYMQYVFNDHFVIVCVFLLGGLGFYYSELLKNLPEDFVWGRPLILVIWLVILLIGQLATLTQEADKVFILPKEAEMPDYFNRAFRHSFILPTVAITLLSGMTMPLLVVSGSEEFSSFFIYLLTLLLLKAAHLKWQEYDLYQISISESRSWQAIWFVASGGTLAAGLYVNPFVGLGISVIILGVFLVFLTRKKQQVSLDWEKMIKKENNRMHRIYRFINLFTDVPEITGSIKRRKLFDPVLNKIKKENKNTYLYLYARSFLRGSEYSGLFVRLLGVAGLILFFSKDLILSMGVAVVFIYLLGFQLIPIYAQFDYMVMTHLYPTPAKQKKQAVSFLLNVLLAIAAAIFGLIALFILPEKQEALLLIGAMVVEIILFTRFYVPQRLKKMEE</sequence>
<keyword evidence="1" id="KW-1133">Transmembrane helix</keyword>
<dbReference type="Proteomes" id="UP000673375">
    <property type="component" value="Unassembled WGS sequence"/>
</dbReference>
<feature type="transmembrane region" description="Helical" evidence="1">
    <location>
        <begin position="347"/>
        <end position="371"/>
    </location>
</feature>
<feature type="transmembrane region" description="Helical" evidence="1">
    <location>
        <begin position="377"/>
        <end position="396"/>
    </location>
</feature>
<feature type="transmembrane region" description="Helical" evidence="1">
    <location>
        <begin position="305"/>
        <end position="326"/>
    </location>
</feature>
<dbReference type="Pfam" id="PF05975">
    <property type="entry name" value="EcsB"/>
    <property type="match status" value="1"/>
</dbReference>
<feature type="transmembrane region" description="Helical" evidence="1">
    <location>
        <begin position="105"/>
        <end position="125"/>
    </location>
</feature>
<dbReference type="InterPro" id="IPR010288">
    <property type="entry name" value="EcsB_ABC"/>
</dbReference>
<feature type="transmembrane region" description="Helical" evidence="1">
    <location>
        <begin position="55"/>
        <end position="77"/>
    </location>
</feature>
<evidence type="ECO:0000313" key="3">
    <source>
        <dbReference type="Proteomes" id="UP000673375"/>
    </source>
</evidence>
<feature type="transmembrane region" description="Helical" evidence="1">
    <location>
        <begin position="282"/>
        <end position="299"/>
    </location>
</feature>
<evidence type="ECO:0000313" key="2">
    <source>
        <dbReference type="EMBL" id="MBP1047261.1"/>
    </source>
</evidence>
<feature type="transmembrane region" description="Helical" evidence="1">
    <location>
        <begin position="191"/>
        <end position="207"/>
    </location>
</feature>
<feature type="transmembrane region" description="Helical" evidence="1">
    <location>
        <begin position="21"/>
        <end position="43"/>
    </location>
</feature>
<dbReference type="PIRSF" id="PIRSF037259">
    <property type="entry name" value="EcsB_ABC"/>
    <property type="match status" value="1"/>
</dbReference>
<evidence type="ECO:0000256" key="1">
    <source>
        <dbReference type="SAM" id="Phobius"/>
    </source>
</evidence>
<protein>
    <submittedName>
        <fullName evidence="2">ABC transporter permease</fullName>
    </submittedName>
</protein>
<proteinExistence type="predicted"/>
<keyword evidence="1" id="KW-0472">Membrane</keyword>
<comment type="caution">
    <text evidence="2">The sequence shown here is derived from an EMBL/GenBank/DDBJ whole genome shotgun (WGS) entry which is preliminary data.</text>
</comment>
<dbReference type="EMBL" id="JAEDXU010000007">
    <property type="protein sequence ID" value="MBP1047261.1"/>
    <property type="molecule type" value="Genomic_DNA"/>
</dbReference>
<dbReference type="RefSeq" id="WP_209558047.1">
    <property type="nucleotide sequence ID" value="NZ_JAEDXU010000007.1"/>
</dbReference>